<dbReference type="RefSeq" id="XP_020129533.1">
    <property type="nucleotide sequence ID" value="XM_020274411.1"/>
</dbReference>
<feature type="compositionally biased region" description="Basic and acidic residues" evidence="1">
    <location>
        <begin position="37"/>
        <end position="49"/>
    </location>
</feature>
<dbReference type="AlphaFoldDB" id="A0A1J9QY27"/>
<protein>
    <submittedName>
        <fullName evidence="2">Fmhp</fullName>
    </submittedName>
</protein>
<evidence type="ECO:0000313" key="2">
    <source>
        <dbReference type="EMBL" id="OJD33273.1"/>
    </source>
</evidence>
<evidence type="ECO:0000256" key="1">
    <source>
        <dbReference type="SAM" id="MobiDB-lite"/>
    </source>
</evidence>
<feature type="compositionally biased region" description="Basic and acidic residues" evidence="1">
    <location>
        <begin position="300"/>
        <end position="327"/>
    </location>
</feature>
<dbReference type="GeneID" id="31014672"/>
<organism evidence="2 3">
    <name type="scientific">Diplodia corticola</name>
    <dbReference type="NCBI Taxonomy" id="236234"/>
    <lineage>
        <taxon>Eukaryota</taxon>
        <taxon>Fungi</taxon>
        <taxon>Dikarya</taxon>
        <taxon>Ascomycota</taxon>
        <taxon>Pezizomycotina</taxon>
        <taxon>Dothideomycetes</taxon>
        <taxon>Dothideomycetes incertae sedis</taxon>
        <taxon>Botryosphaeriales</taxon>
        <taxon>Botryosphaeriaceae</taxon>
        <taxon>Diplodia</taxon>
    </lineage>
</organism>
<keyword evidence="3" id="KW-1185">Reference proteome</keyword>
<evidence type="ECO:0000313" key="3">
    <source>
        <dbReference type="Proteomes" id="UP000183809"/>
    </source>
</evidence>
<dbReference type="InterPro" id="IPR032801">
    <property type="entry name" value="PXL2A/B/C"/>
</dbReference>
<dbReference type="Proteomes" id="UP000183809">
    <property type="component" value="Unassembled WGS sequence"/>
</dbReference>
<proteinExistence type="predicted"/>
<gene>
    <name evidence="2" type="ORF">BKCO1_3200023</name>
</gene>
<dbReference type="PANTHER" id="PTHR28630:SF3">
    <property type="entry name" value="PEROXIREDOXIN-LIKE 2C"/>
    <property type="match status" value="1"/>
</dbReference>
<accession>A0A1J9QY27</accession>
<dbReference type="CDD" id="cd02970">
    <property type="entry name" value="PRX_like2"/>
    <property type="match status" value="1"/>
</dbReference>
<comment type="caution">
    <text evidence="2">The sequence shown here is derived from an EMBL/GenBank/DDBJ whole genome shotgun (WGS) entry which is preliminary data.</text>
</comment>
<feature type="compositionally biased region" description="Basic and acidic residues" evidence="1">
    <location>
        <begin position="340"/>
        <end position="356"/>
    </location>
</feature>
<reference evidence="2 3" key="1">
    <citation type="submission" date="2016-10" db="EMBL/GenBank/DDBJ databases">
        <title>Proteomics and genomics reveal pathogen-plant mechanisms compatible with a hemibiotrophic lifestyle of Diplodia corticola.</title>
        <authorList>
            <person name="Fernandes I."/>
            <person name="De Jonge R."/>
            <person name="Van De Peer Y."/>
            <person name="Devreese B."/>
            <person name="Alves A."/>
            <person name="Esteves A.C."/>
        </authorList>
    </citation>
    <scope>NUCLEOTIDE SEQUENCE [LARGE SCALE GENOMIC DNA]</scope>
    <source>
        <strain evidence="2 3">CBS 112549</strain>
    </source>
</reference>
<feature type="region of interest" description="Disordered" evidence="1">
    <location>
        <begin position="1"/>
        <end position="51"/>
    </location>
</feature>
<sequence length="356" mass="39490">MAATTEPVPEQQQPVSTEKKPEPQAQAPAPAPATDITSEKDASLAKEPEAMAAACDYDPSADFKGDVQVSQELPTEADIKKCEDMLVLGADGESRPFKSLYSGEGVAERQLIIFVRHFFCGNCQEYLRTLSASVTPDALLALPTPTFITVVGCGRPELISMYAQTTNCPFPIFADPTAKLYDYFGMMRTLSLGPKRPDYMKASMVSTTMQSMYQCIKSGKGIVQGGDLRQVGGEMLFENGKVTWVHRMKNTRDHAEVDELRSILGLTGEDERRRERHDGFKAMARSMSWSRRHGRSSEGGGKDRSRSREPKVVEVDEKAGEMKEKEQRKSKRRSLFARAEPAKADTDLKAEMEKTS</sequence>
<dbReference type="STRING" id="236234.A0A1J9QY27"/>
<dbReference type="OrthoDB" id="40334at2759"/>
<feature type="region of interest" description="Disordered" evidence="1">
    <location>
        <begin position="281"/>
        <end position="356"/>
    </location>
</feature>
<name>A0A1J9QY27_9PEZI</name>
<dbReference type="EMBL" id="MNUE01000032">
    <property type="protein sequence ID" value="OJD33273.1"/>
    <property type="molecule type" value="Genomic_DNA"/>
</dbReference>
<dbReference type="PANTHER" id="PTHR28630">
    <property type="match status" value="1"/>
</dbReference>
<dbReference type="FunFam" id="3.40.30.10:FF:000404">
    <property type="entry name" value="WGS project CABT00000000 data, contig 2.14"/>
    <property type="match status" value="1"/>
</dbReference>
<dbReference type="Pfam" id="PF13911">
    <property type="entry name" value="AhpC-TSA_2"/>
    <property type="match status" value="1"/>
</dbReference>
<dbReference type="SUPFAM" id="SSF52833">
    <property type="entry name" value="Thioredoxin-like"/>
    <property type="match status" value="1"/>
</dbReference>
<dbReference type="Gene3D" id="3.40.30.10">
    <property type="entry name" value="Glutaredoxin"/>
    <property type="match status" value="1"/>
</dbReference>
<dbReference type="InterPro" id="IPR036249">
    <property type="entry name" value="Thioredoxin-like_sf"/>
</dbReference>